<sequence length="192" mass="20533">MDLWLAQDTASDALLAADPLALLTGMLLDQQIPLEKAFKGPRLLADRLGVDRLDAEAVAAHDPEDFARLFAEVPAIHRFPGSMAERTQKLARAIADDYDGDASAVWTGAADGKDLLKRLGALPGFGKQKAQIFVALLGKQFGVTPEGWREAAGAYGEDGSRRSVADITDAGSLAEVREFKKRMKAEAKAAKG</sequence>
<keyword evidence="2" id="KW-1185">Reference proteome</keyword>
<dbReference type="SUPFAM" id="SSF48150">
    <property type="entry name" value="DNA-glycosylase"/>
    <property type="match status" value="1"/>
</dbReference>
<dbReference type="Proteomes" id="UP001165079">
    <property type="component" value="Unassembled WGS sequence"/>
</dbReference>
<dbReference type="AlphaFoldDB" id="A0A9W6SNI7"/>
<protein>
    <submittedName>
        <fullName evidence="1">(Fe-S)-cluster assembly protein</fullName>
    </submittedName>
</protein>
<evidence type="ECO:0000313" key="2">
    <source>
        <dbReference type="Proteomes" id="UP001165079"/>
    </source>
</evidence>
<dbReference type="InterPro" id="IPR017658">
    <property type="entry name" value="HhH-GPD_base_excis"/>
</dbReference>
<gene>
    <name evidence="1" type="ORF">Afil01_40080</name>
</gene>
<dbReference type="EMBL" id="BSTX01000002">
    <property type="protein sequence ID" value="GLZ79201.1"/>
    <property type="molecule type" value="Genomic_DNA"/>
</dbReference>
<organism evidence="1 2">
    <name type="scientific">Actinorhabdospora filicis</name>
    <dbReference type="NCBI Taxonomy" id="1785913"/>
    <lineage>
        <taxon>Bacteria</taxon>
        <taxon>Bacillati</taxon>
        <taxon>Actinomycetota</taxon>
        <taxon>Actinomycetes</taxon>
        <taxon>Micromonosporales</taxon>
        <taxon>Micromonosporaceae</taxon>
        <taxon>Actinorhabdospora</taxon>
    </lineage>
</organism>
<dbReference type="GO" id="GO:0006281">
    <property type="term" value="P:DNA repair"/>
    <property type="evidence" value="ECO:0007669"/>
    <property type="project" value="InterPro"/>
</dbReference>
<evidence type="ECO:0000313" key="1">
    <source>
        <dbReference type="EMBL" id="GLZ79201.1"/>
    </source>
</evidence>
<dbReference type="RefSeq" id="WP_285664323.1">
    <property type="nucleotide sequence ID" value="NZ_BSTX01000002.1"/>
</dbReference>
<reference evidence="1" key="1">
    <citation type="submission" date="2023-03" db="EMBL/GenBank/DDBJ databases">
        <title>Actinorhabdospora filicis NBRC 111898.</title>
        <authorList>
            <person name="Ichikawa N."/>
            <person name="Sato H."/>
            <person name="Tonouchi N."/>
        </authorList>
    </citation>
    <scope>NUCLEOTIDE SEQUENCE</scope>
    <source>
        <strain evidence="1">NBRC 111898</strain>
    </source>
</reference>
<dbReference type="GO" id="GO:0003824">
    <property type="term" value="F:catalytic activity"/>
    <property type="evidence" value="ECO:0007669"/>
    <property type="project" value="InterPro"/>
</dbReference>
<accession>A0A9W6SNI7</accession>
<dbReference type="NCBIfam" id="TIGR03252">
    <property type="entry name" value="HhH-GPD-type base excision DNA repair protein"/>
    <property type="match status" value="1"/>
</dbReference>
<name>A0A9W6SNI7_9ACTN</name>
<proteinExistence type="predicted"/>
<dbReference type="InterPro" id="IPR011257">
    <property type="entry name" value="DNA_glycosylase"/>
</dbReference>
<comment type="caution">
    <text evidence="1">The sequence shown here is derived from an EMBL/GenBank/DDBJ whole genome shotgun (WGS) entry which is preliminary data.</text>
</comment>